<dbReference type="PANTHER" id="PTHR11071:SF561">
    <property type="entry name" value="PEPTIDYL-PROLYL CIS-TRANS ISOMERASE D-RELATED"/>
    <property type="match status" value="1"/>
</dbReference>
<dbReference type="EMBL" id="OU898277">
    <property type="protein sequence ID" value="CAG9829851.1"/>
    <property type="molecule type" value="Genomic_DNA"/>
</dbReference>
<dbReference type="SUPFAM" id="SSF50891">
    <property type="entry name" value="Cyclophilin-like"/>
    <property type="match status" value="1"/>
</dbReference>
<reference evidence="2" key="1">
    <citation type="submission" date="2022-01" db="EMBL/GenBank/DDBJ databases">
        <authorList>
            <person name="King R."/>
        </authorList>
    </citation>
    <scope>NUCLEOTIDE SEQUENCE</scope>
</reference>
<keyword evidence="3" id="KW-1185">Reference proteome</keyword>
<dbReference type="Proteomes" id="UP001153709">
    <property type="component" value="Chromosome 2"/>
</dbReference>
<dbReference type="PANTHER" id="PTHR11071">
    <property type="entry name" value="PEPTIDYL-PROLYL CIS-TRANS ISOMERASE"/>
    <property type="match status" value="1"/>
</dbReference>
<dbReference type="Pfam" id="PF00160">
    <property type="entry name" value="Pro_isomerase"/>
    <property type="match status" value="1"/>
</dbReference>
<proteinExistence type="predicted"/>
<name>A0A9N9SSF4_DIABA</name>
<dbReference type="OrthoDB" id="193499at2759"/>
<evidence type="ECO:0000313" key="3">
    <source>
        <dbReference type="Proteomes" id="UP001153709"/>
    </source>
</evidence>
<dbReference type="AlphaFoldDB" id="A0A9N9SSF4"/>
<organism evidence="2 3">
    <name type="scientific">Diabrotica balteata</name>
    <name type="common">Banded cucumber beetle</name>
    <dbReference type="NCBI Taxonomy" id="107213"/>
    <lineage>
        <taxon>Eukaryota</taxon>
        <taxon>Metazoa</taxon>
        <taxon>Ecdysozoa</taxon>
        <taxon>Arthropoda</taxon>
        <taxon>Hexapoda</taxon>
        <taxon>Insecta</taxon>
        <taxon>Pterygota</taxon>
        <taxon>Neoptera</taxon>
        <taxon>Endopterygota</taxon>
        <taxon>Coleoptera</taxon>
        <taxon>Polyphaga</taxon>
        <taxon>Cucujiformia</taxon>
        <taxon>Chrysomeloidea</taxon>
        <taxon>Chrysomelidae</taxon>
        <taxon>Galerucinae</taxon>
        <taxon>Diabroticina</taxon>
        <taxon>Diabroticites</taxon>
        <taxon>Diabrotica</taxon>
    </lineage>
</organism>
<evidence type="ECO:0000259" key="1">
    <source>
        <dbReference type="PROSITE" id="PS50072"/>
    </source>
</evidence>
<dbReference type="InterPro" id="IPR002130">
    <property type="entry name" value="Cyclophilin-type_PPIase_dom"/>
</dbReference>
<dbReference type="PROSITE" id="PS50072">
    <property type="entry name" value="CSA_PPIASE_2"/>
    <property type="match status" value="1"/>
</dbReference>
<dbReference type="GO" id="GO:0006457">
    <property type="term" value="P:protein folding"/>
    <property type="evidence" value="ECO:0007669"/>
    <property type="project" value="TreeGrafter"/>
</dbReference>
<dbReference type="InterPro" id="IPR029000">
    <property type="entry name" value="Cyclophilin-like_dom_sf"/>
</dbReference>
<dbReference type="GO" id="GO:0003755">
    <property type="term" value="F:peptidyl-prolyl cis-trans isomerase activity"/>
    <property type="evidence" value="ECO:0007669"/>
    <property type="project" value="InterPro"/>
</dbReference>
<dbReference type="PRINTS" id="PR00153">
    <property type="entry name" value="CSAPPISMRASE"/>
</dbReference>
<sequence>MPKKKCCNRKKKKVFIPVKTFRYLPGSVSNEVNYDDLHTYNCHRYRVLMCHEVVDTKPFSINPFRMLPRRKMVEDLFQSESIDKKNKHLLYKINFINRNGGWVDCYNPWAYWRKNDWLSYEQKMKSYEKENKIIHKTILNSESHYSKTEMDKRWKRVMFNFSHSSKFPLVITLKVDHDAILRSQPSISEGLCVCTSECLRTNRPKCFLEFSVKDGEYLGKIIIELYFDFVPVTVQNFMEICEGQKLTYKDCLVHRIVRGQYMESGDITLGTGRGGTSIYGKTFSEENHLLKHSKAGVLSMKRLPPTDNNSQFIITFAKMEQMDHKNVVFGKIIKGYANLLKVQDYGRKIGKPYVDIIISNCGLVNT</sequence>
<accession>A0A9N9SSF4</accession>
<dbReference type="GO" id="GO:0016018">
    <property type="term" value="F:cyclosporin A binding"/>
    <property type="evidence" value="ECO:0007669"/>
    <property type="project" value="TreeGrafter"/>
</dbReference>
<dbReference type="Gene3D" id="2.40.100.10">
    <property type="entry name" value="Cyclophilin-like"/>
    <property type="match status" value="1"/>
</dbReference>
<protein>
    <recommendedName>
        <fullName evidence="1">PPIase cyclophilin-type domain-containing protein</fullName>
    </recommendedName>
</protein>
<gene>
    <name evidence="2" type="ORF">DIABBA_LOCUS3612</name>
</gene>
<evidence type="ECO:0000313" key="2">
    <source>
        <dbReference type="EMBL" id="CAG9829851.1"/>
    </source>
</evidence>
<dbReference type="GO" id="GO:0005737">
    <property type="term" value="C:cytoplasm"/>
    <property type="evidence" value="ECO:0007669"/>
    <property type="project" value="TreeGrafter"/>
</dbReference>
<feature type="domain" description="PPIase cyclophilin-type" evidence="1">
    <location>
        <begin position="214"/>
        <end position="363"/>
    </location>
</feature>